<reference evidence="1" key="1">
    <citation type="submission" date="2020-09" db="EMBL/GenBank/DDBJ databases">
        <title>Genome-Enabled Discovery of Anthraquinone Biosynthesis in Senna tora.</title>
        <authorList>
            <person name="Kang S.-H."/>
            <person name="Pandey R.P."/>
            <person name="Lee C.-M."/>
            <person name="Sim J.-S."/>
            <person name="Jeong J.-T."/>
            <person name="Choi B.-S."/>
            <person name="Jung M."/>
            <person name="Ginzburg D."/>
            <person name="Zhao K."/>
            <person name="Won S.Y."/>
            <person name="Oh T.-J."/>
            <person name="Yu Y."/>
            <person name="Kim N.-H."/>
            <person name="Lee O.R."/>
            <person name="Lee T.-H."/>
            <person name="Bashyal P."/>
            <person name="Kim T.-S."/>
            <person name="Lee W.-H."/>
            <person name="Kawkins C."/>
            <person name="Kim C.-K."/>
            <person name="Kim J.S."/>
            <person name="Ahn B.O."/>
            <person name="Rhee S.Y."/>
            <person name="Sohng J.K."/>
        </authorList>
    </citation>
    <scope>NUCLEOTIDE SEQUENCE</scope>
    <source>
        <tissue evidence="1">Leaf</tissue>
    </source>
</reference>
<gene>
    <name evidence="1" type="ORF">G2W53_033242</name>
</gene>
<accession>A0A834T0S2</accession>
<evidence type="ECO:0000313" key="1">
    <source>
        <dbReference type="EMBL" id="KAF7812266.1"/>
    </source>
</evidence>
<organism evidence="1 2">
    <name type="scientific">Senna tora</name>
    <dbReference type="NCBI Taxonomy" id="362788"/>
    <lineage>
        <taxon>Eukaryota</taxon>
        <taxon>Viridiplantae</taxon>
        <taxon>Streptophyta</taxon>
        <taxon>Embryophyta</taxon>
        <taxon>Tracheophyta</taxon>
        <taxon>Spermatophyta</taxon>
        <taxon>Magnoliopsida</taxon>
        <taxon>eudicotyledons</taxon>
        <taxon>Gunneridae</taxon>
        <taxon>Pentapetalae</taxon>
        <taxon>rosids</taxon>
        <taxon>fabids</taxon>
        <taxon>Fabales</taxon>
        <taxon>Fabaceae</taxon>
        <taxon>Caesalpinioideae</taxon>
        <taxon>Cassia clade</taxon>
        <taxon>Senna</taxon>
    </lineage>
</organism>
<name>A0A834T0S2_9FABA</name>
<dbReference type="Proteomes" id="UP000634136">
    <property type="component" value="Unassembled WGS sequence"/>
</dbReference>
<keyword evidence="2" id="KW-1185">Reference proteome</keyword>
<comment type="caution">
    <text evidence="1">The sequence shown here is derived from an EMBL/GenBank/DDBJ whole genome shotgun (WGS) entry which is preliminary data.</text>
</comment>
<dbReference type="AlphaFoldDB" id="A0A834T0S2"/>
<protein>
    <submittedName>
        <fullName evidence="1">Uncharacterized protein</fullName>
    </submittedName>
</protein>
<evidence type="ECO:0000313" key="2">
    <source>
        <dbReference type="Proteomes" id="UP000634136"/>
    </source>
</evidence>
<sequence length="102" mass="11195">MVPLSERSARTNCAKNRARREEKLRAVVGGGWRASVRLREVVAYLYGSVISDGLETKLLMSIEIPTWLSFLSQTRTPGRRGLEGVVNECAKIEGECSAVSVA</sequence>
<dbReference type="EMBL" id="JAAIUW010000010">
    <property type="protein sequence ID" value="KAF7812266.1"/>
    <property type="molecule type" value="Genomic_DNA"/>
</dbReference>
<proteinExistence type="predicted"/>